<comment type="caution">
    <text evidence="2">The sequence shown here is derived from an EMBL/GenBank/DDBJ whole genome shotgun (WGS) entry which is preliminary data.</text>
</comment>
<protein>
    <submittedName>
        <fullName evidence="2">DUF397 domain-containing protein</fullName>
    </submittedName>
</protein>
<evidence type="ECO:0000313" key="2">
    <source>
        <dbReference type="EMBL" id="MBW8486853.1"/>
    </source>
</evidence>
<evidence type="ECO:0000313" key="3">
    <source>
        <dbReference type="Proteomes" id="UP000774570"/>
    </source>
</evidence>
<gene>
    <name evidence="2" type="ORF">K1Y72_31100</name>
</gene>
<keyword evidence="3" id="KW-1185">Reference proteome</keyword>
<proteinExistence type="predicted"/>
<dbReference type="EMBL" id="JAIBOA010000027">
    <property type="protein sequence ID" value="MBW8486853.1"/>
    <property type="molecule type" value="Genomic_DNA"/>
</dbReference>
<feature type="domain" description="DUF397" evidence="1">
    <location>
        <begin position="11"/>
        <end position="61"/>
    </location>
</feature>
<accession>A0ABS7G2A9</accession>
<dbReference type="Pfam" id="PF04149">
    <property type="entry name" value="DUF397"/>
    <property type="match status" value="1"/>
</dbReference>
<evidence type="ECO:0000259" key="1">
    <source>
        <dbReference type="Pfam" id="PF04149"/>
    </source>
</evidence>
<sequence>MISQGGAGEIVWRKSSRSDSTGCVSLASLDACILVRDSRDPGRARLALSRSGAAALLEAIRSGRLDSSAGAGDQTGMG</sequence>
<name>A0ABS7G2A9_9ACTN</name>
<dbReference type="RefSeq" id="WP_220170092.1">
    <property type="nucleotide sequence ID" value="NZ_JAIBOA010000027.1"/>
</dbReference>
<organism evidence="2 3">
    <name type="scientific">Actinomadura parmotrematis</name>
    <dbReference type="NCBI Taxonomy" id="2864039"/>
    <lineage>
        <taxon>Bacteria</taxon>
        <taxon>Bacillati</taxon>
        <taxon>Actinomycetota</taxon>
        <taxon>Actinomycetes</taxon>
        <taxon>Streptosporangiales</taxon>
        <taxon>Thermomonosporaceae</taxon>
        <taxon>Actinomadura</taxon>
    </lineage>
</organism>
<dbReference type="Proteomes" id="UP000774570">
    <property type="component" value="Unassembled WGS sequence"/>
</dbReference>
<reference evidence="2 3" key="1">
    <citation type="submission" date="2021-07" db="EMBL/GenBank/DDBJ databases">
        <title>Actinomadura sp. PM05-2 isolated from lichen.</title>
        <authorList>
            <person name="Somphong A."/>
            <person name="Phongsopitanun W."/>
            <person name="Tanasupawat S."/>
            <person name="Peongsungnone V."/>
        </authorList>
    </citation>
    <scope>NUCLEOTIDE SEQUENCE [LARGE SCALE GENOMIC DNA]</scope>
    <source>
        <strain evidence="2 3">PM05-2</strain>
    </source>
</reference>
<dbReference type="InterPro" id="IPR007278">
    <property type="entry name" value="DUF397"/>
</dbReference>